<evidence type="ECO:0000313" key="4">
    <source>
        <dbReference type="EMBL" id="GFO45002.1"/>
    </source>
</evidence>
<keyword evidence="5" id="KW-1185">Reference proteome</keyword>
<name>A0AAV4DL50_9GAST</name>
<dbReference type="PANTHER" id="PTHR11941:SF171">
    <property type="entry name" value="SD19268P"/>
    <property type="match status" value="1"/>
</dbReference>
<dbReference type="InterPro" id="IPR029045">
    <property type="entry name" value="ClpP/crotonase-like_dom_sf"/>
</dbReference>
<dbReference type="FunFam" id="1.10.12.10:FF:000001">
    <property type="entry name" value="Probable enoyl-CoA hydratase, mitochondrial"/>
    <property type="match status" value="1"/>
</dbReference>
<dbReference type="CDD" id="cd06558">
    <property type="entry name" value="crotonase-like"/>
    <property type="match status" value="1"/>
</dbReference>
<gene>
    <name evidence="4" type="ORF">PoB_007150700</name>
</gene>
<proteinExistence type="inferred from homology"/>
<dbReference type="GO" id="GO:0005739">
    <property type="term" value="C:mitochondrion"/>
    <property type="evidence" value="ECO:0007669"/>
    <property type="project" value="TreeGrafter"/>
</dbReference>
<dbReference type="Gene3D" id="1.10.12.10">
    <property type="entry name" value="Lyase 2-enoyl-coa Hydratase, Chain A, domain 2"/>
    <property type="match status" value="1"/>
</dbReference>
<dbReference type="FunFam" id="3.90.226.10:FF:000009">
    <property type="entry name" value="Carnitinyl-CoA dehydratase"/>
    <property type="match status" value="1"/>
</dbReference>
<dbReference type="InterPro" id="IPR014748">
    <property type="entry name" value="Enoyl-CoA_hydra_C"/>
</dbReference>
<reference evidence="4 5" key="1">
    <citation type="journal article" date="2021" name="Elife">
        <title>Chloroplast acquisition without the gene transfer in kleptoplastic sea slugs, Plakobranchus ocellatus.</title>
        <authorList>
            <person name="Maeda T."/>
            <person name="Takahashi S."/>
            <person name="Yoshida T."/>
            <person name="Shimamura S."/>
            <person name="Takaki Y."/>
            <person name="Nagai Y."/>
            <person name="Toyoda A."/>
            <person name="Suzuki Y."/>
            <person name="Arimoto A."/>
            <person name="Ishii H."/>
            <person name="Satoh N."/>
            <person name="Nishiyama T."/>
            <person name="Hasebe M."/>
            <person name="Maruyama T."/>
            <person name="Minagawa J."/>
            <person name="Obokata J."/>
            <person name="Shigenobu S."/>
        </authorList>
    </citation>
    <scope>NUCLEOTIDE SEQUENCE [LARGE SCALE GENOMIC DNA]</scope>
</reference>
<organism evidence="4 5">
    <name type="scientific">Plakobranchus ocellatus</name>
    <dbReference type="NCBI Taxonomy" id="259542"/>
    <lineage>
        <taxon>Eukaryota</taxon>
        <taxon>Metazoa</taxon>
        <taxon>Spiralia</taxon>
        <taxon>Lophotrochozoa</taxon>
        <taxon>Mollusca</taxon>
        <taxon>Gastropoda</taxon>
        <taxon>Heterobranchia</taxon>
        <taxon>Euthyneura</taxon>
        <taxon>Panpulmonata</taxon>
        <taxon>Sacoglossa</taxon>
        <taxon>Placobranchoidea</taxon>
        <taxon>Plakobranchidae</taxon>
        <taxon>Plakobranchus</taxon>
    </lineage>
</organism>
<evidence type="ECO:0000256" key="1">
    <source>
        <dbReference type="ARBA" id="ARBA00005254"/>
    </source>
</evidence>
<dbReference type="PROSITE" id="PS00166">
    <property type="entry name" value="ENOYL_COA_HYDRATASE"/>
    <property type="match status" value="1"/>
</dbReference>
<dbReference type="SUPFAM" id="SSF52096">
    <property type="entry name" value="ClpP/crotonase"/>
    <property type="match status" value="1"/>
</dbReference>
<evidence type="ECO:0000256" key="3">
    <source>
        <dbReference type="RuleBase" id="RU003707"/>
    </source>
</evidence>
<comment type="similarity">
    <text evidence="1 3">Belongs to the enoyl-CoA hydratase/isomerase family.</text>
</comment>
<dbReference type="GO" id="GO:0004300">
    <property type="term" value="F:enoyl-CoA hydratase activity"/>
    <property type="evidence" value="ECO:0007669"/>
    <property type="project" value="UniProtKB-ARBA"/>
</dbReference>
<protein>
    <submittedName>
        <fullName evidence="4">Methylglutaconyl-coa hydratase, mitochondrial-like</fullName>
    </submittedName>
</protein>
<dbReference type="Gene3D" id="3.90.226.10">
    <property type="entry name" value="2-enoyl-CoA Hydratase, Chain A, domain 1"/>
    <property type="match status" value="1"/>
</dbReference>
<sequence length="307" mass="33952">MATVSLLRSLGRCQQVACHLKNVKILHQSYCFASTYCYETSEKYFKISMLDGDRDGTAVMSMRHHKGVNSMGYSFMRQFLEAMEELKFKNQVRVLVLCSEVPKIFCAGADLKERLVMPIPEVYGFVAMLRRAVSELQNLPMPTIAAIEGAAFGGGLEIALGCDMRIASSTAKLGLTETSLGIFPGAGGTQRLPRLVGPSVAKELIFTSRRLSGWQALEKGIVNDCVDQNKTGDAAFHKALELAEEILPNAPIAVRLAKMAVNRGIEVDLESGMRYEEAYYAQVIPTKDRMEGLVAFKEKRKPKYQGH</sequence>
<dbReference type="InterPro" id="IPR001753">
    <property type="entry name" value="Enoyl-CoA_hydra/iso"/>
</dbReference>
<accession>A0AAV4DL50</accession>
<dbReference type="Pfam" id="PF00378">
    <property type="entry name" value="ECH_1"/>
    <property type="match status" value="1"/>
</dbReference>
<keyword evidence="2" id="KW-0456">Lyase</keyword>
<comment type="caution">
    <text evidence="4">The sequence shown here is derived from an EMBL/GenBank/DDBJ whole genome shotgun (WGS) entry which is preliminary data.</text>
</comment>
<dbReference type="InterPro" id="IPR018376">
    <property type="entry name" value="Enoyl-CoA_hyd/isom_CS"/>
</dbReference>
<evidence type="ECO:0000256" key="2">
    <source>
        <dbReference type="ARBA" id="ARBA00023239"/>
    </source>
</evidence>
<dbReference type="EMBL" id="BLXT01007988">
    <property type="protein sequence ID" value="GFO45002.1"/>
    <property type="molecule type" value="Genomic_DNA"/>
</dbReference>
<dbReference type="GO" id="GO:0006635">
    <property type="term" value="P:fatty acid beta-oxidation"/>
    <property type="evidence" value="ECO:0007669"/>
    <property type="project" value="TreeGrafter"/>
</dbReference>
<dbReference type="Proteomes" id="UP000735302">
    <property type="component" value="Unassembled WGS sequence"/>
</dbReference>
<evidence type="ECO:0000313" key="5">
    <source>
        <dbReference type="Proteomes" id="UP000735302"/>
    </source>
</evidence>
<dbReference type="PANTHER" id="PTHR11941">
    <property type="entry name" value="ENOYL-COA HYDRATASE-RELATED"/>
    <property type="match status" value="1"/>
</dbReference>
<dbReference type="AlphaFoldDB" id="A0AAV4DL50"/>